<dbReference type="RefSeq" id="XP_009225175.1">
    <property type="nucleotide sequence ID" value="XM_009226911.1"/>
</dbReference>
<reference evidence="8" key="4">
    <citation type="journal article" date="2015" name="G3 (Bethesda)">
        <title>Genome sequences of three phytopathogenic species of the Magnaporthaceae family of fungi.</title>
        <authorList>
            <person name="Okagaki L.H."/>
            <person name="Nunes C.C."/>
            <person name="Sailsbery J."/>
            <person name="Clay B."/>
            <person name="Brown D."/>
            <person name="John T."/>
            <person name="Oh Y."/>
            <person name="Young N."/>
            <person name="Fitzgerald M."/>
            <person name="Haas B.J."/>
            <person name="Zeng Q."/>
            <person name="Young S."/>
            <person name="Adiconis X."/>
            <person name="Fan L."/>
            <person name="Levin J.Z."/>
            <person name="Mitchell T.K."/>
            <person name="Okubara P.A."/>
            <person name="Farman M.L."/>
            <person name="Kohn L.M."/>
            <person name="Birren B."/>
            <person name="Ma L.-J."/>
            <person name="Dean R.A."/>
        </authorList>
    </citation>
    <scope>NUCLEOTIDE SEQUENCE</scope>
    <source>
        <strain evidence="8">R3-111a-1</strain>
    </source>
</reference>
<keyword evidence="2 6" id="KW-0812">Transmembrane</keyword>
<feature type="transmembrane region" description="Helical" evidence="6">
    <location>
        <begin position="167"/>
        <end position="188"/>
    </location>
</feature>
<dbReference type="AlphaFoldDB" id="J3P6C7"/>
<feature type="region of interest" description="Disordered" evidence="5">
    <location>
        <begin position="1"/>
        <end position="88"/>
    </location>
</feature>
<dbReference type="FunFam" id="1.20.1250.20:FF:000286">
    <property type="entry name" value="MFS efflux transporter"/>
    <property type="match status" value="1"/>
</dbReference>
<accession>J3P6C7</accession>
<reference evidence="8" key="5">
    <citation type="submission" date="2018-04" db="UniProtKB">
        <authorList>
            <consortium name="EnsemblFungi"/>
        </authorList>
    </citation>
    <scope>IDENTIFICATION</scope>
    <source>
        <strain evidence="8">R3-111a-1</strain>
    </source>
</reference>
<feature type="compositionally biased region" description="Basic and acidic residues" evidence="5">
    <location>
        <begin position="68"/>
        <end position="77"/>
    </location>
</feature>
<dbReference type="OrthoDB" id="413079at2759"/>
<evidence type="ECO:0000256" key="6">
    <source>
        <dbReference type="SAM" id="Phobius"/>
    </source>
</evidence>
<protein>
    <recommendedName>
        <fullName evidence="10">Major facilitator superfamily (MFS) profile domain-containing protein</fullName>
    </recommendedName>
</protein>
<feature type="transmembrane region" description="Helical" evidence="6">
    <location>
        <begin position="194"/>
        <end position="216"/>
    </location>
</feature>
<dbReference type="VEuPathDB" id="FungiDB:GGTG_09068"/>
<name>J3P6C7_GAET3</name>
<dbReference type="GO" id="GO:0016020">
    <property type="term" value="C:membrane"/>
    <property type="evidence" value="ECO:0007669"/>
    <property type="project" value="UniProtKB-SubCell"/>
</dbReference>
<dbReference type="PANTHER" id="PTHR23514">
    <property type="entry name" value="BYPASS OF STOP CODON PROTEIN 6"/>
    <property type="match status" value="1"/>
</dbReference>
<feature type="compositionally biased region" description="Polar residues" evidence="5">
    <location>
        <begin position="78"/>
        <end position="87"/>
    </location>
</feature>
<feature type="transmembrane region" description="Helical" evidence="6">
    <location>
        <begin position="479"/>
        <end position="499"/>
    </location>
</feature>
<feature type="transmembrane region" description="Helical" evidence="6">
    <location>
        <begin position="137"/>
        <end position="160"/>
    </location>
</feature>
<dbReference type="InterPro" id="IPR011701">
    <property type="entry name" value="MFS"/>
</dbReference>
<dbReference type="EnsemblFungi" id="EJT72201">
    <property type="protein sequence ID" value="EJT72201"/>
    <property type="gene ID" value="GGTG_09068"/>
</dbReference>
<evidence type="ECO:0000313" key="8">
    <source>
        <dbReference type="EnsemblFungi" id="EJT72201"/>
    </source>
</evidence>
<dbReference type="GO" id="GO:0022857">
    <property type="term" value="F:transmembrane transporter activity"/>
    <property type="evidence" value="ECO:0007669"/>
    <property type="project" value="InterPro"/>
</dbReference>
<dbReference type="eggNOG" id="ENOG502QSZ7">
    <property type="taxonomic scope" value="Eukaryota"/>
</dbReference>
<feature type="transmembrane region" description="Helical" evidence="6">
    <location>
        <begin position="271"/>
        <end position="290"/>
    </location>
</feature>
<evidence type="ECO:0000313" key="7">
    <source>
        <dbReference type="EMBL" id="EJT72201.1"/>
    </source>
</evidence>
<keyword evidence="4 6" id="KW-0472">Membrane</keyword>
<dbReference type="GeneID" id="20349526"/>
<reference evidence="7" key="3">
    <citation type="submission" date="2010-09" db="EMBL/GenBank/DDBJ databases">
        <title>Annotation of Gaeumannomyces graminis var. tritici R3-111a-1.</title>
        <authorList>
            <consortium name="The Broad Institute Genome Sequencing Platform"/>
            <person name="Ma L.-J."/>
            <person name="Dead R."/>
            <person name="Young S.K."/>
            <person name="Zeng Q."/>
            <person name="Gargeya S."/>
            <person name="Fitzgerald M."/>
            <person name="Haas B."/>
            <person name="Abouelleil A."/>
            <person name="Alvarado L."/>
            <person name="Arachchi H.M."/>
            <person name="Berlin A."/>
            <person name="Brown A."/>
            <person name="Chapman S.B."/>
            <person name="Chen Z."/>
            <person name="Dunbar C."/>
            <person name="Freedman E."/>
            <person name="Gearin G."/>
            <person name="Gellesch M."/>
            <person name="Goldberg J."/>
            <person name="Griggs A."/>
            <person name="Gujja S."/>
            <person name="Heiman D."/>
            <person name="Howarth C."/>
            <person name="Larson L."/>
            <person name="Lui A."/>
            <person name="MacDonald P.J.P."/>
            <person name="Mehta T."/>
            <person name="Montmayeur A."/>
            <person name="Murphy C."/>
            <person name="Neiman D."/>
            <person name="Pearson M."/>
            <person name="Priest M."/>
            <person name="Roberts A."/>
            <person name="Saif S."/>
            <person name="Shea T."/>
            <person name="Shenoy N."/>
            <person name="Sisk P."/>
            <person name="Stolte C."/>
            <person name="Sykes S."/>
            <person name="Yandava C."/>
            <person name="Wortman J."/>
            <person name="Nusbaum C."/>
            <person name="Birren B."/>
        </authorList>
    </citation>
    <scope>NUCLEOTIDE SEQUENCE</scope>
    <source>
        <strain evidence="7">R3-111a-1</strain>
    </source>
</reference>
<evidence type="ECO:0008006" key="10">
    <source>
        <dbReference type="Google" id="ProtNLM"/>
    </source>
</evidence>
<organism evidence="7">
    <name type="scientific">Gaeumannomyces tritici (strain R3-111a-1)</name>
    <name type="common">Wheat and barley take-all root rot fungus</name>
    <name type="synonym">Gaeumannomyces graminis var. tritici</name>
    <dbReference type="NCBI Taxonomy" id="644352"/>
    <lineage>
        <taxon>Eukaryota</taxon>
        <taxon>Fungi</taxon>
        <taxon>Dikarya</taxon>
        <taxon>Ascomycota</taxon>
        <taxon>Pezizomycotina</taxon>
        <taxon>Sordariomycetes</taxon>
        <taxon>Sordariomycetidae</taxon>
        <taxon>Magnaporthales</taxon>
        <taxon>Magnaporthaceae</taxon>
        <taxon>Gaeumannomyces</taxon>
    </lineage>
</organism>
<evidence type="ECO:0000313" key="9">
    <source>
        <dbReference type="Proteomes" id="UP000006039"/>
    </source>
</evidence>
<dbReference type="Pfam" id="PF07690">
    <property type="entry name" value="MFS_1"/>
    <property type="match status" value="1"/>
</dbReference>
<keyword evidence="3 6" id="KW-1133">Transmembrane helix</keyword>
<dbReference type="InterPro" id="IPR036259">
    <property type="entry name" value="MFS_trans_sf"/>
</dbReference>
<evidence type="ECO:0000256" key="5">
    <source>
        <dbReference type="SAM" id="MobiDB-lite"/>
    </source>
</evidence>
<dbReference type="HOGENOM" id="CLU_021993_1_0_1"/>
<dbReference type="InterPro" id="IPR051788">
    <property type="entry name" value="MFS_Transporter"/>
</dbReference>
<reference evidence="7" key="2">
    <citation type="submission" date="2010-07" db="EMBL/GenBank/DDBJ databases">
        <authorList>
            <consortium name="The Broad Institute Genome Sequencing Platform"/>
            <consortium name="Broad Institute Genome Sequencing Center for Infectious Disease"/>
            <person name="Ma L.-J."/>
            <person name="Dead R."/>
            <person name="Young S."/>
            <person name="Zeng Q."/>
            <person name="Koehrsen M."/>
            <person name="Alvarado L."/>
            <person name="Berlin A."/>
            <person name="Chapman S.B."/>
            <person name="Chen Z."/>
            <person name="Freedman E."/>
            <person name="Gellesch M."/>
            <person name="Goldberg J."/>
            <person name="Griggs A."/>
            <person name="Gujja S."/>
            <person name="Heilman E.R."/>
            <person name="Heiman D."/>
            <person name="Hepburn T."/>
            <person name="Howarth C."/>
            <person name="Jen D."/>
            <person name="Larson L."/>
            <person name="Mehta T."/>
            <person name="Neiman D."/>
            <person name="Pearson M."/>
            <person name="Roberts A."/>
            <person name="Saif S."/>
            <person name="Shea T."/>
            <person name="Shenoy N."/>
            <person name="Sisk P."/>
            <person name="Stolte C."/>
            <person name="Sykes S."/>
            <person name="Walk T."/>
            <person name="White J."/>
            <person name="Yandava C."/>
            <person name="Haas B."/>
            <person name="Nusbaum C."/>
            <person name="Birren B."/>
        </authorList>
    </citation>
    <scope>NUCLEOTIDE SEQUENCE</scope>
    <source>
        <strain evidence="7">R3-111a-1</strain>
    </source>
</reference>
<feature type="transmembrane region" description="Helical" evidence="6">
    <location>
        <begin position="451"/>
        <end position="473"/>
    </location>
</feature>
<evidence type="ECO:0000256" key="3">
    <source>
        <dbReference type="ARBA" id="ARBA00022989"/>
    </source>
</evidence>
<feature type="transmembrane region" description="Helical" evidence="6">
    <location>
        <begin position="228"/>
        <end position="251"/>
    </location>
</feature>
<evidence type="ECO:0000256" key="2">
    <source>
        <dbReference type="ARBA" id="ARBA00022692"/>
    </source>
</evidence>
<feature type="transmembrane region" description="Helical" evidence="6">
    <location>
        <begin position="391"/>
        <end position="411"/>
    </location>
</feature>
<proteinExistence type="predicted"/>
<feature type="transmembrane region" description="Helical" evidence="6">
    <location>
        <begin position="359"/>
        <end position="379"/>
    </location>
</feature>
<dbReference type="SUPFAM" id="SSF103473">
    <property type="entry name" value="MFS general substrate transporter"/>
    <property type="match status" value="1"/>
</dbReference>
<dbReference type="EMBL" id="GL385399">
    <property type="protein sequence ID" value="EJT72201.1"/>
    <property type="molecule type" value="Genomic_DNA"/>
</dbReference>
<gene>
    <name evidence="8" type="primary">20349526</name>
    <name evidence="7" type="ORF">GGTG_09068</name>
</gene>
<keyword evidence="9" id="KW-1185">Reference proteome</keyword>
<dbReference type="Gene3D" id="1.20.1250.20">
    <property type="entry name" value="MFS general substrate transporter like domains"/>
    <property type="match status" value="2"/>
</dbReference>
<dbReference type="Proteomes" id="UP000006039">
    <property type="component" value="Unassembled WGS sequence"/>
</dbReference>
<reference evidence="9" key="1">
    <citation type="submission" date="2010-07" db="EMBL/GenBank/DDBJ databases">
        <title>The genome sequence of Gaeumannomyces graminis var. tritici strain R3-111a-1.</title>
        <authorList>
            <consortium name="The Broad Institute Genome Sequencing Platform"/>
            <person name="Ma L.-J."/>
            <person name="Dead R."/>
            <person name="Young S."/>
            <person name="Zeng Q."/>
            <person name="Koehrsen M."/>
            <person name="Alvarado L."/>
            <person name="Berlin A."/>
            <person name="Chapman S.B."/>
            <person name="Chen Z."/>
            <person name="Freedman E."/>
            <person name="Gellesch M."/>
            <person name="Goldberg J."/>
            <person name="Griggs A."/>
            <person name="Gujja S."/>
            <person name="Heilman E.R."/>
            <person name="Heiman D."/>
            <person name="Hepburn T."/>
            <person name="Howarth C."/>
            <person name="Jen D."/>
            <person name="Larson L."/>
            <person name="Mehta T."/>
            <person name="Neiman D."/>
            <person name="Pearson M."/>
            <person name="Roberts A."/>
            <person name="Saif S."/>
            <person name="Shea T."/>
            <person name="Shenoy N."/>
            <person name="Sisk P."/>
            <person name="Stolte C."/>
            <person name="Sykes S."/>
            <person name="Walk T."/>
            <person name="White J."/>
            <person name="Yandava C."/>
            <person name="Haas B."/>
            <person name="Nusbaum C."/>
            <person name="Birren B."/>
        </authorList>
    </citation>
    <scope>NUCLEOTIDE SEQUENCE [LARGE SCALE GENOMIC DNA]</scope>
    <source>
        <strain evidence="9">R3-111a-1</strain>
    </source>
</reference>
<feature type="transmembrane region" description="Helical" evidence="6">
    <location>
        <begin position="324"/>
        <end position="353"/>
    </location>
</feature>
<feature type="transmembrane region" description="Helical" evidence="6">
    <location>
        <begin position="108"/>
        <end position="131"/>
    </location>
</feature>
<sequence>MDVMLRSLVTIESTRAPQPQEPDRPPTLPESVAPKNGLPGPQRPEPIELETITPGPPPTDAQAAPRAAADRDLERSRPTTPRSSNGEGFTAEVQATVWEPHVNRFRMAAVSVIFFSIGLYDSAAGALIPYVEKHHSIGYAVVSLVFVGNALGFIAGAPFIDSLRRRVGHAGVLALAQLVMVCGLAPIVCSPQTPFAVIVVAFFLVGFSMTLALAMGNTFCAALRGGTALLGVLHGSYGVGGTVGPLMATAVVTRSGANAETGERAEIWSRFYLISLGLAVFNGFFAYWAFRGYEADSPHPGNDGNNNNSTSGSAALAGALRNRVVLLGALFIFAYQGAEVSISGWVISFLIAARGGDPASVGYVTSGFWVGITLGRLLLSGPGASRFGERRFVYALAVGAAVFEALVWAVPNVIGNAVAVAFVGLLLGPVYPCAVSVFMRSMDRAERFGGLGVITAFGSSGGAAAPFTTGLLAQLAGTFVLHPIVIVLIGVMLLCWWSIPKEEKRTE</sequence>
<evidence type="ECO:0000256" key="1">
    <source>
        <dbReference type="ARBA" id="ARBA00004141"/>
    </source>
</evidence>
<feature type="transmembrane region" description="Helical" evidence="6">
    <location>
        <begin position="417"/>
        <end position="439"/>
    </location>
</feature>
<evidence type="ECO:0000256" key="4">
    <source>
        <dbReference type="ARBA" id="ARBA00023136"/>
    </source>
</evidence>
<dbReference type="PANTHER" id="PTHR23514:SF6">
    <property type="entry name" value="MAJOR FACILITATOR SUPERFAMILY (MFS) PROFILE DOMAIN-CONTAINING PROTEIN"/>
    <property type="match status" value="1"/>
</dbReference>
<comment type="subcellular location">
    <subcellularLocation>
        <location evidence="1">Membrane</location>
        <topology evidence="1">Multi-pass membrane protein</topology>
    </subcellularLocation>
</comment>